<protein>
    <submittedName>
        <fullName evidence="1">Uncharacterized protein</fullName>
    </submittedName>
</protein>
<gene>
    <name evidence="1" type="ORF">TBIB3V08_LOCUS7601</name>
</gene>
<evidence type="ECO:0000313" key="1">
    <source>
        <dbReference type="EMBL" id="CAD7445244.1"/>
    </source>
</evidence>
<accession>A0A7R9F213</accession>
<name>A0A7R9F213_9NEOP</name>
<organism evidence="1">
    <name type="scientific">Timema bartmani</name>
    <dbReference type="NCBI Taxonomy" id="61472"/>
    <lineage>
        <taxon>Eukaryota</taxon>
        <taxon>Metazoa</taxon>
        <taxon>Ecdysozoa</taxon>
        <taxon>Arthropoda</taxon>
        <taxon>Hexapoda</taxon>
        <taxon>Insecta</taxon>
        <taxon>Pterygota</taxon>
        <taxon>Neoptera</taxon>
        <taxon>Polyneoptera</taxon>
        <taxon>Phasmatodea</taxon>
        <taxon>Timematodea</taxon>
        <taxon>Timematoidea</taxon>
        <taxon>Timematidae</taxon>
        <taxon>Timema</taxon>
    </lineage>
</organism>
<proteinExistence type="predicted"/>
<dbReference type="AlphaFoldDB" id="A0A7R9F213"/>
<sequence>MKQIQSTLSVTENTRRKPSPDLMYCSRMALNSSCPAVSSTASISALRACLTLSGDDIYSHVSTRGGKRRLTNVTRSTLMYPLEVAD</sequence>
<reference evidence="1" key="1">
    <citation type="submission" date="2020-11" db="EMBL/GenBank/DDBJ databases">
        <authorList>
            <person name="Tran Van P."/>
        </authorList>
    </citation>
    <scope>NUCLEOTIDE SEQUENCE</scope>
</reference>
<dbReference type="EMBL" id="OD567163">
    <property type="protein sequence ID" value="CAD7445244.1"/>
    <property type="molecule type" value="Genomic_DNA"/>
</dbReference>